<evidence type="ECO:0000313" key="2">
    <source>
        <dbReference type="Proteomes" id="UP000828390"/>
    </source>
</evidence>
<gene>
    <name evidence="1" type="ORF">DPMN_013037</name>
</gene>
<evidence type="ECO:0000313" key="1">
    <source>
        <dbReference type="EMBL" id="KAH3888991.1"/>
    </source>
</evidence>
<keyword evidence="2" id="KW-1185">Reference proteome</keyword>
<proteinExistence type="predicted"/>
<organism evidence="1 2">
    <name type="scientific">Dreissena polymorpha</name>
    <name type="common">Zebra mussel</name>
    <name type="synonym">Mytilus polymorpha</name>
    <dbReference type="NCBI Taxonomy" id="45954"/>
    <lineage>
        <taxon>Eukaryota</taxon>
        <taxon>Metazoa</taxon>
        <taxon>Spiralia</taxon>
        <taxon>Lophotrochozoa</taxon>
        <taxon>Mollusca</taxon>
        <taxon>Bivalvia</taxon>
        <taxon>Autobranchia</taxon>
        <taxon>Heteroconchia</taxon>
        <taxon>Euheterodonta</taxon>
        <taxon>Imparidentia</taxon>
        <taxon>Neoheterodontei</taxon>
        <taxon>Myida</taxon>
        <taxon>Dreissenoidea</taxon>
        <taxon>Dreissenidae</taxon>
        <taxon>Dreissena</taxon>
    </lineage>
</organism>
<dbReference type="AlphaFoldDB" id="A0A9D4S212"/>
<comment type="caution">
    <text evidence="1">The sequence shown here is derived from an EMBL/GenBank/DDBJ whole genome shotgun (WGS) entry which is preliminary data.</text>
</comment>
<dbReference type="Proteomes" id="UP000828390">
    <property type="component" value="Unassembled WGS sequence"/>
</dbReference>
<name>A0A9D4S212_DREPO</name>
<accession>A0A9D4S212</accession>
<sequence>MQSQDILKNTAEFANFYDKYDTFRPWFYHYVPYVGTWLQVRNYQYQCTEELIVLLKMCSSEAERLSSHLEKKLKK</sequence>
<protein>
    <submittedName>
        <fullName evidence="1">Uncharacterized protein</fullName>
    </submittedName>
</protein>
<reference evidence="1" key="2">
    <citation type="submission" date="2020-11" db="EMBL/GenBank/DDBJ databases">
        <authorList>
            <person name="McCartney M.A."/>
            <person name="Auch B."/>
            <person name="Kono T."/>
            <person name="Mallez S."/>
            <person name="Becker A."/>
            <person name="Gohl D.M."/>
            <person name="Silverstein K.A.T."/>
            <person name="Koren S."/>
            <person name="Bechman K.B."/>
            <person name="Herman A."/>
            <person name="Abrahante J.E."/>
            <person name="Garbe J."/>
        </authorList>
    </citation>
    <scope>NUCLEOTIDE SEQUENCE</scope>
    <source>
        <strain evidence="1">Duluth1</strain>
        <tissue evidence="1">Whole animal</tissue>
    </source>
</reference>
<dbReference type="EMBL" id="JAIWYP010000001">
    <property type="protein sequence ID" value="KAH3888991.1"/>
    <property type="molecule type" value="Genomic_DNA"/>
</dbReference>
<reference evidence="1" key="1">
    <citation type="journal article" date="2019" name="bioRxiv">
        <title>The Genome of the Zebra Mussel, Dreissena polymorpha: A Resource for Invasive Species Research.</title>
        <authorList>
            <person name="McCartney M.A."/>
            <person name="Auch B."/>
            <person name="Kono T."/>
            <person name="Mallez S."/>
            <person name="Zhang Y."/>
            <person name="Obille A."/>
            <person name="Becker A."/>
            <person name="Abrahante J.E."/>
            <person name="Garbe J."/>
            <person name="Badalamenti J.P."/>
            <person name="Herman A."/>
            <person name="Mangelson H."/>
            <person name="Liachko I."/>
            <person name="Sullivan S."/>
            <person name="Sone E.D."/>
            <person name="Koren S."/>
            <person name="Silverstein K.A.T."/>
            <person name="Beckman K.B."/>
            <person name="Gohl D.M."/>
        </authorList>
    </citation>
    <scope>NUCLEOTIDE SEQUENCE</scope>
    <source>
        <strain evidence="1">Duluth1</strain>
        <tissue evidence="1">Whole animal</tissue>
    </source>
</reference>